<accession>A0A250KU01</accession>
<keyword evidence="3" id="KW-0472">Membrane</keyword>
<dbReference type="InterPro" id="IPR058792">
    <property type="entry name" value="Beta-barrel_RND_2"/>
</dbReference>
<dbReference type="PANTHER" id="PTHR30469">
    <property type="entry name" value="MULTIDRUG RESISTANCE PROTEIN MDTA"/>
    <property type="match status" value="1"/>
</dbReference>
<dbReference type="InterPro" id="IPR058647">
    <property type="entry name" value="BSH_CzcB-like"/>
</dbReference>
<keyword evidence="8" id="KW-1185">Reference proteome</keyword>
<dbReference type="SUPFAM" id="SSF111369">
    <property type="entry name" value="HlyD-like secretion proteins"/>
    <property type="match status" value="1"/>
</dbReference>
<dbReference type="Gene3D" id="2.40.30.170">
    <property type="match status" value="1"/>
</dbReference>
<dbReference type="GO" id="GO:0015562">
    <property type="term" value="F:efflux transmembrane transporter activity"/>
    <property type="evidence" value="ECO:0007669"/>
    <property type="project" value="TreeGrafter"/>
</dbReference>
<feature type="domain" description="CusB-like beta-barrel" evidence="4">
    <location>
        <begin position="188"/>
        <end position="258"/>
    </location>
</feature>
<dbReference type="Proteomes" id="UP000266313">
    <property type="component" value="Chromosome"/>
</dbReference>
<dbReference type="EMBL" id="AP017928">
    <property type="protein sequence ID" value="BBA35097.1"/>
    <property type="molecule type" value="Genomic_DNA"/>
</dbReference>
<dbReference type="AlphaFoldDB" id="A0A250KU01"/>
<sequence length="339" mass="37099">MQRKWIWILAIGVLAAAGGIYWWREGPVTVTVVTPTRGPAVDAIYATGTVEPTVMMPIAPRQAGYLAELKVDEGDRVREGQVLARLDDQDLRNTVEELAARVEFARAQHQRLLELVRRNVVAKAELDRARSDLDAAEAVLARARALRDFMTLTSPADGLIIRRDGEIGQFIPVGQALFYLSCCAPLRVTAEVDEEDILRVRVGQKAVLRADALPDQVLDGEVSEVTPKGDPVARSYRVRIRLAEPEKLRIGMTVDANLVVSERENALLVPSTAIQNGAVWVVEDGRLHRQPVRTGVAGAVRTEIVEGLAPDARVVETPSENLREGRAARIRSSSSASVS</sequence>
<dbReference type="KEGG" id="mmai:sS8_3154"/>
<evidence type="ECO:0000256" key="2">
    <source>
        <dbReference type="SAM" id="Coils"/>
    </source>
</evidence>
<organism evidence="7 8">
    <name type="scientific">Methylocaldum marinum</name>
    <dbReference type="NCBI Taxonomy" id="1432792"/>
    <lineage>
        <taxon>Bacteria</taxon>
        <taxon>Pseudomonadati</taxon>
        <taxon>Pseudomonadota</taxon>
        <taxon>Gammaproteobacteria</taxon>
        <taxon>Methylococcales</taxon>
        <taxon>Methylococcaceae</taxon>
        <taxon>Methylocaldum</taxon>
    </lineage>
</organism>
<feature type="domain" description="YknX-like C-terminal permuted SH3-like" evidence="6">
    <location>
        <begin position="268"/>
        <end position="327"/>
    </location>
</feature>
<feature type="coiled-coil region" evidence="2">
    <location>
        <begin position="88"/>
        <end position="146"/>
    </location>
</feature>
<dbReference type="InterPro" id="IPR058637">
    <property type="entry name" value="YknX-like_C"/>
</dbReference>
<dbReference type="NCBIfam" id="TIGR01730">
    <property type="entry name" value="RND_mfp"/>
    <property type="match status" value="1"/>
</dbReference>
<reference evidence="7 8" key="1">
    <citation type="submission" date="2016-12" db="EMBL/GenBank/DDBJ databases">
        <title>Genome sequencing of Methylocaldum marinum.</title>
        <authorList>
            <person name="Takeuchi M."/>
            <person name="Kamagata Y."/>
            <person name="Hiraoka S."/>
            <person name="Oshima K."/>
            <person name="Hattori M."/>
            <person name="Iwasaki W."/>
        </authorList>
    </citation>
    <scope>NUCLEOTIDE SEQUENCE [LARGE SCALE GENOMIC DNA]</scope>
    <source>
        <strain evidence="7 8">S8</strain>
    </source>
</reference>
<keyword evidence="3" id="KW-0812">Transmembrane</keyword>
<gene>
    <name evidence="7" type="ORF">sS8_3154</name>
</gene>
<evidence type="ECO:0000259" key="5">
    <source>
        <dbReference type="Pfam" id="PF25973"/>
    </source>
</evidence>
<dbReference type="RefSeq" id="WP_119630363.1">
    <property type="nucleotide sequence ID" value="NZ_AP017928.1"/>
</dbReference>
<dbReference type="Pfam" id="PF25973">
    <property type="entry name" value="BSH_CzcB"/>
    <property type="match status" value="1"/>
</dbReference>
<feature type="transmembrane region" description="Helical" evidence="3">
    <location>
        <begin position="5"/>
        <end position="23"/>
    </location>
</feature>
<dbReference type="Gene3D" id="2.40.420.20">
    <property type="match status" value="1"/>
</dbReference>
<evidence type="ECO:0000259" key="4">
    <source>
        <dbReference type="Pfam" id="PF25954"/>
    </source>
</evidence>
<dbReference type="Gene3D" id="2.40.50.100">
    <property type="match status" value="1"/>
</dbReference>
<dbReference type="InterPro" id="IPR006143">
    <property type="entry name" value="RND_pump_MFP"/>
</dbReference>
<protein>
    <submittedName>
        <fullName evidence="7">Efflux transporter, RND family, MFP subunit</fullName>
    </submittedName>
</protein>
<keyword evidence="3" id="KW-1133">Transmembrane helix</keyword>
<dbReference type="Pfam" id="PF25954">
    <property type="entry name" value="Beta-barrel_RND_2"/>
    <property type="match status" value="1"/>
</dbReference>
<evidence type="ECO:0000256" key="3">
    <source>
        <dbReference type="SAM" id="Phobius"/>
    </source>
</evidence>
<proteinExistence type="inferred from homology"/>
<keyword evidence="2" id="KW-0175">Coiled coil</keyword>
<dbReference type="Gene3D" id="1.10.287.470">
    <property type="entry name" value="Helix hairpin bin"/>
    <property type="match status" value="1"/>
</dbReference>
<evidence type="ECO:0000256" key="1">
    <source>
        <dbReference type="ARBA" id="ARBA00009477"/>
    </source>
</evidence>
<feature type="domain" description="CzcB-like barrel-sandwich hybrid" evidence="5">
    <location>
        <begin position="57"/>
        <end position="180"/>
    </location>
</feature>
<dbReference type="GO" id="GO:1990281">
    <property type="term" value="C:efflux pump complex"/>
    <property type="evidence" value="ECO:0007669"/>
    <property type="project" value="TreeGrafter"/>
</dbReference>
<dbReference type="Pfam" id="PF25989">
    <property type="entry name" value="YknX_C"/>
    <property type="match status" value="1"/>
</dbReference>
<dbReference type="OrthoDB" id="9806939at2"/>
<evidence type="ECO:0000259" key="6">
    <source>
        <dbReference type="Pfam" id="PF25989"/>
    </source>
</evidence>
<evidence type="ECO:0000313" key="8">
    <source>
        <dbReference type="Proteomes" id="UP000266313"/>
    </source>
</evidence>
<dbReference type="PANTHER" id="PTHR30469:SF33">
    <property type="entry name" value="SLR1207 PROTEIN"/>
    <property type="match status" value="1"/>
</dbReference>
<comment type="similarity">
    <text evidence="1">Belongs to the membrane fusion protein (MFP) (TC 8.A.1) family.</text>
</comment>
<evidence type="ECO:0000313" key="7">
    <source>
        <dbReference type="EMBL" id="BBA35097.1"/>
    </source>
</evidence>
<name>A0A250KU01_9GAMM</name>